<dbReference type="Gene3D" id="3.40.190.10">
    <property type="entry name" value="Periplasmic binding protein-like II"/>
    <property type="match status" value="2"/>
</dbReference>
<proteinExistence type="predicted"/>
<dbReference type="NCBIfam" id="TIGR02122">
    <property type="entry name" value="TRAP_TAXI"/>
    <property type="match status" value="1"/>
</dbReference>
<feature type="signal peptide" evidence="1">
    <location>
        <begin position="1"/>
        <end position="21"/>
    </location>
</feature>
<name>A0ABZ0PG29_9PROT</name>
<accession>A0ABZ0PG29</accession>
<dbReference type="InterPro" id="IPR011852">
    <property type="entry name" value="TRAP_TAXI"/>
</dbReference>
<protein>
    <submittedName>
        <fullName evidence="2">TAXI family TRAP transporter solute-binding subunit</fullName>
    </submittedName>
</protein>
<evidence type="ECO:0000313" key="3">
    <source>
        <dbReference type="Proteomes" id="UP001305521"/>
    </source>
</evidence>
<dbReference type="Proteomes" id="UP001305521">
    <property type="component" value="Chromosome"/>
</dbReference>
<dbReference type="PANTHER" id="PTHR42941:SF1">
    <property type="entry name" value="SLL1037 PROTEIN"/>
    <property type="match status" value="1"/>
</dbReference>
<evidence type="ECO:0000256" key="1">
    <source>
        <dbReference type="SAM" id="SignalP"/>
    </source>
</evidence>
<dbReference type="PANTHER" id="PTHR42941">
    <property type="entry name" value="SLL1037 PROTEIN"/>
    <property type="match status" value="1"/>
</dbReference>
<organism evidence="2 3">
    <name type="scientific">Sediminicoccus rosea</name>
    <dbReference type="NCBI Taxonomy" id="1225128"/>
    <lineage>
        <taxon>Bacteria</taxon>
        <taxon>Pseudomonadati</taxon>
        <taxon>Pseudomonadota</taxon>
        <taxon>Alphaproteobacteria</taxon>
        <taxon>Acetobacterales</taxon>
        <taxon>Roseomonadaceae</taxon>
        <taxon>Sediminicoccus</taxon>
    </lineage>
</organism>
<keyword evidence="1" id="KW-0732">Signal</keyword>
<feature type="chain" id="PRO_5045466943" evidence="1">
    <location>
        <begin position="22"/>
        <end position="318"/>
    </location>
</feature>
<dbReference type="RefSeq" id="WP_318648392.1">
    <property type="nucleotide sequence ID" value="NZ_CP137852.1"/>
</dbReference>
<gene>
    <name evidence="2" type="ORF">R9Z33_20340</name>
</gene>
<dbReference type="EMBL" id="CP137852">
    <property type="protein sequence ID" value="WPB84431.1"/>
    <property type="molecule type" value="Genomic_DNA"/>
</dbReference>
<evidence type="ECO:0000313" key="2">
    <source>
        <dbReference type="EMBL" id="WPB84431.1"/>
    </source>
</evidence>
<reference evidence="2 3" key="1">
    <citation type="submission" date="2023-11" db="EMBL/GenBank/DDBJ databases">
        <title>Arctic aerobic anoxygenic photoheterotroph Sediminicoccus rosea KRV36 adapts its photosynthesis to long days of polar summer.</title>
        <authorList>
            <person name="Tomasch J."/>
            <person name="Kopejtka K."/>
            <person name="Bily T."/>
            <person name="Gardiner A.T."/>
            <person name="Gardian Z."/>
            <person name="Shivaramu S."/>
            <person name="Koblizek M."/>
            <person name="Engelhardt F."/>
            <person name="Kaftan D."/>
        </authorList>
    </citation>
    <scope>NUCLEOTIDE SEQUENCE [LARGE SCALE GENOMIC DNA]</scope>
    <source>
        <strain evidence="2 3">R-30</strain>
    </source>
</reference>
<sequence length="318" mass="32410">MMRRSLLASPAAFAIAGGASAQTAAPALVIHTAGQGSPFVTYGEAIAALLGRHGITATVAASTGSLQNLTAVEDNANALGTAFLGSAWDAVQGTPAAGGRRHTRVRALWPMYETSFQVAALTASGLTRFAQLDGKRVGAGPARGPAETFLQAAAEAAGIRIQIVSGSPAEMTEGLLAGRMDALWQGAIVPIPSILAALARAPGVVFGPGAEVAARVTQRLPMLAPTTLPPGTYPGQTAPIESFAAWNFIVANRALSDATAYAITRLVLSVADPAREIGPVAATTRAANAVHNRVLPFHPGALRFYREAGVAPLAAPVD</sequence>
<dbReference type="SUPFAM" id="SSF53850">
    <property type="entry name" value="Periplasmic binding protein-like II"/>
    <property type="match status" value="1"/>
</dbReference>
<keyword evidence="3" id="KW-1185">Reference proteome</keyword>
<dbReference type="Pfam" id="PF16868">
    <property type="entry name" value="NMT1_3"/>
    <property type="match status" value="1"/>
</dbReference>